<evidence type="ECO:0000313" key="1">
    <source>
        <dbReference type="EnsemblPlants" id="AVESA.00010b.r2.5AG0854310.1.CDS"/>
    </source>
</evidence>
<name>A0ACD5XXU3_AVESA</name>
<reference evidence="1" key="2">
    <citation type="submission" date="2025-09" db="UniProtKB">
        <authorList>
            <consortium name="EnsemblPlants"/>
        </authorList>
    </citation>
    <scope>IDENTIFICATION</scope>
</reference>
<keyword evidence="2" id="KW-1185">Reference proteome</keyword>
<dbReference type="Proteomes" id="UP001732700">
    <property type="component" value="Chromosome 5A"/>
</dbReference>
<protein>
    <submittedName>
        <fullName evidence="1">Uncharacterized protein</fullName>
    </submittedName>
</protein>
<proteinExistence type="predicted"/>
<evidence type="ECO:0000313" key="2">
    <source>
        <dbReference type="Proteomes" id="UP001732700"/>
    </source>
</evidence>
<sequence length="554" mass="61372">MVHARKNNSVKDVSLSVTDKEAIQACEIAAELCATEGYPDVRMWPIAKVAVLLLDPTRTKCLIQYSADTKGVWSFIEKECDAAAGISLSTNYPAGQESANKTTVGALDGPLMLQQLALSEVEHRTGMEGSDLLVLDETLAYSLSKERTTTKLFIVEYKKTTKGKLVEMSLEELINSMKGPIFINDPFPKTTTVVEYYHILPYKKILQELLARKWPVDPLHGLHSVIDEKFEEQDENSTSKMRKQITKVSTPKQNKRAMKGTGANSYQNSSISNHKKSSTRKAQASRAIAEEGPYGESPIIENESLNANDAEASKLLAIATVSGGPIFLHSGEQVDKNKRQKHSVCDNIVFPTEARYVDPAIKNGALERQNVEVTGKSGGVTENNIDQMYDSVRSIQKIRDEILRKECILQERSIQCDMDIQTILNEGKMTPKVLSIVDKYKGTCSNMMEVANPSCSGDGDQMMSSKRKRLKEALQPRNKCQALDEVCNKCEWMLPRYAILPSVADGMFRASVHLACGDFEMSIAGGACPTPHEARCSAADNMMVELQKKAEEEE</sequence>
<accession>A0ACD5XXU3</accession>
<reference evidence="1" key="1">
    <citation type="submission" date="2021-05" db="EMBL/GenBank/DDBJ databases">
        <authorList>
            <person name="Scholz U."/>
            <person name="Mascher M."/>
            <person name="Fiebig A."/>
        </authorList>
    </citation>
    <scope>NUCLEOTIDE SEQUENCE [LARGE SCALE GENOMIC DNA]</scope>
</reference>
<dbReference type="EnsemblPlants" id="AVESA.00010b.r2.5AG0854310.1">
    <property type="protein sequence ID" value="AVESA.00010b.r2.5AG0854310.1.CDS"/>
    <property type="gene ID" value="AVESA.00010b.r2.5AG0854310"/>
</dbReference>
<organism evidence="1 2">
    <name type="scientific">Avena sativa</name>
    <name type="common">Oat</name>
    <dbReference type="NCBI Taxonomy" id="4498"/>
    <lineage>
        <taxon>Eukaryota</taxon>
        <taxon>Viridiplantae</taxon>
        <taxon>Streptophyta</taxon>
        <taxon>Embryophyta</taxon>
        <taxon>Tracheophyta</taxon>
        <taxon>Spermatophyta</taxon>
        <taxon>Magnoliopsida</taxon>
        <taxon>Liliopsida</taxon>
        <taxon>Poales</taxon>
        <taxon>Poaceae</taxon>
        <taxon>BOP clade</taxon>
        <taxon>Pooideae</taxon>
        <taxon>Poodae</taxon>
        <taxon>Poeae</taxon>
        <taxon>Poeae Chloroplast Group 1 (Aveneae type)</taxon>
        <taxon>Aveninae</taxon>
        <taxon>Avena</taxon>
    </lineage>
</organism>